<sequence length="488" mass="55518">MSSKSFHPQPGVTSEFIFKEDFSSVIKKVKVNIPFPSKTKKPEEHSSSDTRRTSKTPHDQFNFNLVIDGRRSIGKIDLSSGKKIGEGSNGTIVVEGRHEDRPAAVKCVGQVHRHVADNEINILKKTGPYKNIVRFYGEERDRDFVYLALELCTCSLYDLFQAYSNSSNKPRPLTKNKKINNPRSPDVGHRSTSLLKLMRDVVFGLEQLHGLEIIHLDLNPTNILITQNPFGAKLSGMGTSIYLPDGQSSSGYHATSCGTKGWQAPELFHDEGGQTQAMDLFSLGCVLFFCITCGRHLFGESNASTNPDLFLVEDMPEAHDLISRLLRKDPKSRPRASEVLHHPFFWSSKRRLTFLHDVSEKIKSEDEKGNSDFMKNLEVTVQPIFKGRWDKIIDPKIMVHLRRFATYDGRRVKSLLRAVRNKVNHHQEAPEEVEKIHGRFPDGLDAYFAKKFPRLLIESYTVAYEVCKNDPHLEEYFLFGELKRCGIK</sequence>
<proteinExistence type="predicted"/>
<dbReference type="EMBL" id="KK198755">
    <property type="protein sequence ID" value="KCW80654.1"/>
    <property type="molecule type" value="Genomic_DNA"/>
</dbReference>
<protein>
    <recommendedName>
        <fullName evidence="1">non-specific serine/threonine protein kinase</fullName>
        <ecNumber evidence="1">2.7.11.1</ecNumber>
    </recommendedName>
</protein>
<dbReference type="GO" id="GO:0004674">
    <property type="term" value="F:protein serine/threonine kinase activity"/>
    <property type="evidence" value="ECO:0000318"/>
    <property type="project" value="GO_Central"/>
</dbReference>
<reference evidence="11" key="1">
    <citation type="submission" date="2013-07" db="EMBL/GenBank/DDBJ databases">
        <title>The genome of Eucalyptus grandis.</title>
        <authorList>
            <person name="Schmutz J."/>
            <person name="Hayes R."/>
            <person name="Myburg A."/>
            <person name="Tuskan G."/>
            <person name="Grattapaglia D."/>
            <person name="Rokhsar D.S."/>
        </authorList>
    </citation>
    <scope>NUCLEOTIDE SEQUENCE</scope>
    <source>
        <tissue evidence="11">Leaf extractions</tissue>
    </source>
</reference>
<evidence type="ECO:0000256" key="8">
    <source>
        <dbReference type="SAM" id="MobiDB-lite"/>
    </source>
</evidence>
<keyword evidence="5" id="KW-0547">Nucleotide-binding</keyword>
<dbReference type="InterPro" id="IPR000719">
    <property type="entry name" value="Prot_kinase_dom"/>
</dbReference>
<dbReference type="SUPFAM" id="SSF56112">
    <property type="entry name" value="Protein kinase-like (PK-like)"/>
    <property type="match status" value="1"/>
</dbReference>
<dbReference type="Gene3D" id="1.10.510.10">
    <property type="entry name" value="Transferase(Phosphotransferase) domain 1"/>
    <property type="match status" value="1"/>
</dbReference>
<dbReference type="InterPro" id="IPR011009">
    <property type="entry name" value="Kinase-like_dom_sf"/>
</dbReference>
<feature type="domain" description="KEN" evidence="10">
    <location>
        <begin position="348"/>
        <end position="479"/>
    </location>
</feature>
<feature type="domain" description="Protein kinase" evidence="9">
    <location>
        <begin position="78"/>
        <end position="345"/>
    </location>
</feature>
<keyword evidence="4" id="KW-0732">Signal</keyword>
<keyword evidence="7" id="KW-0067">ATP-binding</keyword>
<dbReference type="SMART" id="SM00580">
    <property type="entry name" value="PUG"/>
    <property type="match status" value="1"/>
</dbReference>
<keyword evidence="6" id="KW-0418">Kinase</keyword>
<dbReference type="InParanoid" id="A0A059CR14"/>
<dbReference type="InterPro" id="IPR045133">
    <property type="entry name" value="IRE1/2-like"/>
</dbReference>
<dbReference type="InterPro" id="IPR010513">
    <property type="entry name" value="KEN_dom"/>
</dbReference>
<name>A0A059CR14_EUCGR</name>
<evidence type="ECO:0000256" key="5">
    <source>
        <dbReference type="ARBA" id="ARBA00022741"/>
    </source>
</evidence>
<dbReference type="GO" id="GO:0004521">
    <property type="term" value="F:RNA endonuclease activity"/>
    <property type="evidence" value="ECO:0000318"/>
    <property type="project" value="GO_Central"/>
</dbReference>
<dbReference type="FunFam" id="3.30.200.20:FF:000077">
    <property type="entry name" value="Putative Serine/threonine-protein kinase/endoribonuclease IRE1"/>
    <property type="match status" value="1"/>
</dbReference>
<dbReference type="Pfam" id="PF00069">
    <property type="entry name" value="Pkinase"/>
    <property type="match status" value="1"/>
</dbReference>
<evidence type="ECO:0000256" key="3">
    <source>
        <dbReference type="ARBA" id="ARBA00022679"/>
    </source>
</evidence>
<evidence type="ECO:0000256" key="2">
    <source>
        <dbReference type="ARBA" id="ARBA00022527"/>
    </source>
</evidence>
<dbReference type="STRING" id="71139.A0A059CR14"/>
<dbReference type="Gramene" id="KCW80654">
    <property type="protein sequence ID" value="KCW80654"/>
    <property type="gene ID" value="EUGRSUZ_C02031"/>
</dbReference>
<dbReference type="Gene3D" id="1.20.1440.180">
    <property type="entry name" value="KEN domain"/>
    <property type="match status" value="1"/>
</dbReference>
<accession>A0A059CR14</accession>
<evidence type="ECO:0000313" key="11">
    <source>
        <dbReference type="EMBL" id="KCW80654.1"/>
    </source>
</evidence>
<evidence type="ECO:0000256" key="1">
    <source>
        <dbReference type="ARBA" id="ARBA00012513"/>
    </source>
</evidence>
<organism evidence="11">
    <name type="scientific">Eucalyptus grandis</name>
    <name type="common">Flooded gum</name>
    <dbReference type="NCBI Taxonomy" id="71139"/>
    <lineage>
        <taxon>Eukaryota</taxon>
        <taxon>Viridiplantae</taxon>
        <taxon>Streptophyta</taxon>
        <taxon>Embryophyta</taxon>
        <taxon>Tracheophyta</taxon>
        <taxon>Spermatophyta</taxon>
        <taxon>Magnoliopsida</taxon>
        <taxon>eudicotyledons</taxon>
        <taxon>Gunneridae</taxon>
        <taxon>Pentapetalae</taxon>
        <taxon>rosids</taxon>
        <taxon>malvids</taxon>
        <taxon>Myrtales</taxon>
        <taxon>Myrtaceae</taxon>
        <taxon>Myrtoideae</taxon>
        <taxon>Eucalypteae</taxon>
        <taxon>Eucalyptus</taxon>
    </lineage>
</organism>
<evidence type="ECO:0000259" key="9">
    <source>
        <dbReference type="PROSITE" id="PS50011"/>
    </source>
</evidence>
<keyword evidence="3" id="KW-0808">Transferase</keyword>
<dbReference type="Gene3D" id="3.30.200.20">
    <property type="entry name" value="Phosphorylase Kinase, domain 1"/>
    <property type="match status" value="1"/>
</dbReference>
<dbReference type="GO" id="GO:0036498">
    <property type="term" value="P:IRE1-mediated unfolded protein response"/>
    <property type="evidence" value="ECO:0000318"/>
    <property type="project" value="GO_Central"/>
</dbReference>
<dbReference type="EC" id="2.7.11.1" evidence="1"/>
<dbReference type="InterPro" id="IPR038357">
    <property type="entry name" value="KEN_sf"/>
</dbReference>
<dbReference type="GO" id="GO:0006397">
    <property type="term" value="P:mRNA processing"/>
    <property type="evidence" value="ECO:0007669"/>
    <property type="project" value="InterPro"/>
</dbReference>
<gene>
    <name evidence="11" type="ORF">EUGRSUZ_C02031</name>
</gene>
<evidence type="ECO:0000259" key="10">
    <source>
        <dbReference type="PROSITE" id="PS51392"/>
    </source>
</evidence>
<dbReference type="GO" id="GO:0005783">
    <property type="term" value="C:endoplasmic reticulum"/>
    <property type="evidence" value="ECO:0000318"/>
    <property type="project" value="GO_Central"/>
</dbReference>
<dbReference type="GO" id="GO:0070059">
    <property type="term" value="P:intrinsic apoptotic signaling pathway in response to endoplasmic reticulum stress"/>
    <property type="evidence" value="ECO:0000318"/>
    <property type="project" value="GO_Central"/>
</dbReference>
<evidence type="ECO:0000256" key="6">
    <source>
        <dbReference type="ARBA" id="ARBA00022777"/>
    </source>
</evidence>
<keyword evidence="2" id="KW-0723">Serine/threonine-protein kinase</keyword>
<dbReference type="PROSITE" id="PS50011">
    <property type="entry name" value="PROTEIN_KINASE_DOM"/>
    <property type="match status" value="1"/>
</dbReference>
<dbReference type="PANTHER" id="PTHR13954:SF6">
    <property type="entry name" value="NON-SPECIFIC SERINE_THREONINE PROTEIN KINASE"/>
    <property type="match status" value="1"/>
</dbReference>
<feature type="region of interest" description="Disordered" evidence="8">
    <location>
        <begin position="167"/>
        <end position="190"/>
    </location>
</feature>
<dbReference type="AlphaFoldDB" id="A0A059CR14"/>
<dbReference type="PANTHER" id="PTHR13954">
    <property type="entry name" value="IRE1-RELATED"/>
    <property type="match status" value="1"/>
</dbReference>
<feature type="compositionally biased region" description="Basic and acidic residues" evidence="8">
    <location>
        <begin position="40"/>
        <end position="57"/>
    </location>
</feature>
<dbReference type="PROSITE" id="PS51392">
    <property type="entry name" value="KEN"/>
    <property type="match status" value="1"/>
</dbReference>
<dbReference type="GO" id="GO:0005524">
    <property type="term" value="F:ATP binding"/>
    <property type="evidence" value="ECO:0007669"/>
    <property type="project" value="UniProtKB-KW"/>
</dbReference>
<dbReference type="Pfam" id="PF06479">
    <property type="entry name" value="Ribonuc_2-5A"/>
    <property type="match status" value="1"/>
</dbReference>
<feature type="region of interest" description="Disordered" evidence="8">
    <location>
        <begin position="36"/>
        <end position="57"/>
    </location>
</feature>
<dbReference type="GO" id="GO:0051082">
    <property type="term" value="F:unfolded protein binding"/>
    <property type="evidence" value="ECO:0000318"/>
    <property type="project" value="GO_Central"/>
</dbReference>
<evidence type="ECO:0000256" key="7">
    <source>
        <dbReference type="ARBA" id="ARBA00022840"/>
    </source>
</evidence>
<evidence type="ECO:0000256" key="4">
    <source>
        <dbReference type="ARBA" id="ARBA00022729"/>
    </source>
</evidence>